<comment type="similarity">
    <text evidence="5">Belongs to the lariat debranching enzyme family.</text>
</comment>
<evidence type="ECO:0000313" key="14">
    <source>
        <dbReference type="EMBL" id="PSN71759.1"/>
    </source>
</evidence>
<evidence type="ECO:0000256" key="9">
    <source>
        <dbReference type="ARBA" id="ARBA00022833"/>
    </source>
</evidence>
<evidence type="ECO:0000256" key="8">
    <source>
        <dbReference type="ARBA" id="ARBA00022801"/>
    </source>
</evidence>
<evidence type="ECO:0000256" key="3">
    <source>
        <dbReference type="ARBA" id="ARBA00001954"/>
    </source>
</evidence>
<keyword evidence="15" id="KW-1185">Reference proteome</keyword>
<dbReference type="STRING" id="1448308.A0A2T2P2A4"/>
<evidence type="ECO:0000256" key="10">
    <source>
        <dbReference type="ARBA" id="ARBA00023004"/>
    </source>
</evidence>
<dbReference type="InterPro" id="IPR029052">
    <property type="entry name" value="Metallo-depent_PP-like"/>
</dbReference>
<feature type="non-terminal residue" evidence="14">
    <location>
        <position position="1"/>
    </location>
</feature>
<evidence type="ECO:0000256" key="2">
    <source>
        <dbReference type="ARBA" id="ARBA00001947"/>
    </source>
</evidence>
<evidence type="ECO:0000256" key="1">
    <source>
        <dbReference type="ARBA" id="ARBA00001936"/>
    </source>
</evidence>
<comment type="cofactor">
    <cofactor evidence="3">
        <name>Fe(2+)</name>
        <dbReference type="ChEBI" id="CHEBI:29033"/>
    </cofactor>
</comment>
<proteinExistence type="inferred from homology"/>
<keyword evidence="10" id="KW-0408">Iron</keyword>
<feature type="domain" description="Lariat debranching enzyme C-terminal" evidence="13">
    <location>
        <begin position="286"/>
        <end position="432"/>
    </location>
</feature>
<dbReference type="OrthoDB" id="407609at2759"/>
<evidence type="ECO:0000259" key="13">
    <source>
        <dbReference type="SMART" id="SM01124"/>
    </source>
</evidence>
<sequence length="432" mass="49385">LKIAVEGCGHGQLDMIYDSLEKACSTRGWTLADLDFLIICGDFQATRNEQDLNCMSVPKRYRKMGDFHKYYSGEKTAPVLTLVIGGNHEASNYFSELYYGGWLAPNMYYLGDANVIRYGPFRIMGMSGIYKKSDYGRPHFERLPYVHNSVVKDINTVYHVRECDVLKLLRVCSPVDIGLSHDWPRRVEWFGDYQNLFEERPHFYESAKRDNLGSAPAEKVMDRLRPTHWFSGHMHIRFTAAVEHKGHAHGEKLKDLKIPREVRDQLPDTMFRSVNASKETKKALKFPAPDITNNVTHFLALDKPGPNSEFLELLQVDWTGKAPDASTSPYMEKTSSGKFALHYDEEWLSILRSSDRDPSLEDLNLEEASMDADPHLSWIQTHITSKGLLKIPSNFSRHAKTHIPGILNPLEQPKSYPNAQTETFCTMLDLPN</sequence>
<keyword evidence="9" id="KW-0862">Zinc</keyword>
<dbReference type="Pfam" id="PF00149">
    <property type="entry name" value="Metallophos"/>
    <property type="match status" value="1"/>
</dbReference>
<comment type="subcellular location">
    <subcellularLocation>
        <location evidence="4">Nucleus</location>
    </subcellularLocation>
</comment>
<dbReference type="GO" id="GO:0005634">
    <property type="term" value="C:nucleus"/>
    <property type="evidence" value="ECO:0007669"/>
    <property type="project" value="UniProtKB-SubCell"/>
</dbReference>
<dbReference type="Proteomes" id="UP000240883">
    <property type="component" value="Unassembled WGS sequence"/>
</dbReference>
<keyword evidence="8" id="KW-0378">Hydrolase</keyword>
<dbReference type="InterPro" id="IPR007708">
    <property type="entry name" value="DBR1_C"/>
</dbReference>
<evidence type="ECO:0000256" key="4">
    <source>
        <dbReference type="ARBA" id="ARBA00004123"/>
    </source>
</evidence>
<dbReference type="AlphaFoldDB" id="A0A2T2P2A4"/>
<dbReference type="InterPro" id="IPR041816">
    <property type="entry name" value="Dbr1_N"/>
</dbReference>
<evidence type="ECO:0000256" key="12">
    <source>
        <dbReference type="ARBA" id="ARBA00023242"/>
    </source>
</evidence>
<dbReference type="GO" id="GO:0000398">
    <property type="term" value="P:mRNA splicing, via spliceosome"/>
    <property type="evidence" value="ECO:0007669"/>
    <property type="project" value="TreeGrafter"/>
</dbReference>
<keyword evidence="12" id="KW-0539">Nucleus</keyword>
<gene>
    <name evidence="14" type="ORF">BS50DRAFT_466231</name>
</gene>
<dbReference type="SMART" id="SM01124">
    <property type="entry name" value="DBR1"/>
    <property type="match status" value="1"/>
</dbReference>
<dbReference type="PANTHER" id="PTHR12849:SF0">
    <property type="entry name" value="LARIAT DEBRANCHING ENZYME"/>
    <property type="match status" value="1"/>
</dbReference>
<dbReference type="InterPro" id="IPR004843">
    <property type="entry name" value="Calcineurin-like_PHP"/>
</dbReference>
<keyword evidence="7" id="KW-0479">Metal-binding</keyword>
<reference evidence="14 15" key="1">
    <citation type="journal article" date="2018" name="Front. Microbiol.">
        <title>Genome-Wide Analysis of Corynespora cassiicola Leaf Fall Disease Putative Effectors.</title>
        <authorList>
            <person name="Lopez D."/>
            <person name="Ribeiro S."/>
            <person name="Label P."/>
            <person name="Fumanal B."/>
            <person name="Venisse J.S."/>
            <person name="Kohler A."/>
            <person name="de Oliveira R.R."/>
            <person name="Labutti K."/>
            <person name="Lipzen A."/>
            <person name="Lail K."/>
            <person name="Bauer D."/>
            <person name="Ohm R.A."/>
            <person name="Barry K.W."/>
            <person name="Spatafora J."/>
            <person name="Grigoriev I.V."/>
            <person name="Martin F.M."/>
            <person name="Pujade-Renaud V."/>
        </authorList>
    </citation>
    <scope>NUCLEOTIDE SEQUENCE [LARGE SCALE GENOMIC DNA]</scope>
    <source>
        <strain evidence="14 15">Philippines</strain>
    </source>
</reference>
<protein>
    <recommendedName>
        <fullName evidence="13">Lariat debranching enzyme C-terminal domain-containing protein</fullName>
    </recommendedName>
</protein>
<feature type="non-terminal residue" evidence="14">
    <location>
        <position position="432"/>
    </location>
</feature>
<evidence type="ECO:0000313" key="15">
    <source>
        <dbReference type="Proteomes" id="UP000240883"/>
    </source>
</evidence>
<evidence type="ECO:0000256" key="7">
    <source>
        <dbReference type="ARBA" id="ARBA00022723"/>
    </source>
</evidence>
<evidence type="ECO:0000256" key="5">
    <source>
        <dbReference type="ARBA" id="ARBA00006045"/>
    </source>
</evidence>
<dbReference type="GO" id="GO:0008419">
    <property type="term" value="F:RNA lariat debranching enzyme activity"/>
    <property type="evidence" value="ECO:0007669"/>
    <property type="project" value="UniProtKB-ARBA"/>
</dbReference>
<dbReference type="Pfam" id="PF05011">
    <property type="entry name" value="DBR1"/>
    <property type="match status" value="1"/>
</dbReference>
<dbReference type="GO" id="GO:0046872">
    <property type="term" value="F:metal ion binding"/>
    <property type="evidence" value="ECO:0007669"/>
    <property type="project" value="UniProtKB-KW"/>
</dbReference>
<evidence type="ECO:0000256" key="6">
    <source>
        <dbReference type="ARBA" id="ARBA00022664"/>
    </source>
</evidence>
<dbReference type="EMBL" id="KZ678130">
    <property type="protein sequence ID" value="PSN71759.1"/>
    <property type="molecule type" value="Genomic_DNA"/>
</dbReference>
<dbReference type="PANTHER" id="PTHR12849">
    <property type="entry name" value="RNA LARIAT DEBRANCHING ENZYME"/>
    <property type="match status" value="1"/>
</dbReference>
<evidence type="ECO:0000256" key="11">
    <source>
        <dbReference type="ARBA" id="ARBA00023211"/>
    </source>
</evidence>
<name>A0A2T2P2A4_CORCC</name>
<keyword evidence="11" id="KW-0464">Manganese</keyword>
<accession>A0A2T2P2A4</accession>
<dbReference type="Gene3D" id="3.60.21.10">
    <property type="match status" value="1"/>
</dbReference>
<keyword evidence="6" id="KW-0507">mRNA processing</keyword>
<organism evidence="14 15">
    <name type="scientific">Corynespora cassiicola Philippines</name>
    <dbReference type="NCBI Taxonomy" id="1448308"/>
    <lineage>
        <taxon>Eukaryota</taxon>
        <taxon>Fungi</taxon>
        <taxon>Dikarya</taxon>
        <taxon>Ascomycota</taxon>
        <taxon>Pezizomycotina</taxon>
        <taxon>Dothideomycetes</taxon>
        <taxon>Pleosporomycetidae</taxon>
        <taxon>Pleosporales</taxon>
        <taxon>Corynesporascaceae</taxon>
        <taxon>Corynespora</taxon>
    </lineage>
</organism>
<comment type="cofactor">
    <cofactor evidence="1">
        <name>Mn(2+)</name>
        <dbReference type="ChEBI" id="CHEBI:29035"/>
    </cofactor>
</comment>
<dbReference type="CDD" id="cd00844">
    <property type="entry name" value="MPP_Dbr1_N"/>
    <property type="match status" value="1"/>
</dbReference>
<dbReference type="SUPFAM" id="SSF56300">
    <property type="entry name" value="Metallo-dependent phosphatases"/>
    <property type="match status" value="1"/>
</dbReference>
<comment type="cofactor">
    <cofactor evidence="2">
        <name>Zn(2+)</name>
        <dbReference type="ChEBI" id="CHEBI:29105"/>
    </cofactor>
</comment>